<feature type="transmembrane region" description="Helical" evidence="1">
    <location>
        <begin position="144"/>
        <end position="164"/>
    </location>
</feature>
<feature type="transmembrane region" description="Helical" evidence="1">
    <location>
        <begin position="41"/>
        <end position="60"/>
    </location>
</feature>
<protein>
    <recommendedName>
        <fullName evidence="4">DUF63 family protein</fullName>
    </recommendedName>
</protein>
<feature type="transmembrane region" description="Helical" evidence="1">
    <location>
        <begin position="171"/>
        <end position="193"/>
    </location>
</feature>
<organism evidence="2 3">
    <name type="scientific">Halococcoides cellulosivorans</name>
    <dbReference type="NCBI Taxonomy" id="1679096"/>
    <lineage>
        <taxon>Archaea</taxon>
        <taxon>Methanobacteriati</taxon>
        <taxon>Methanobacteriota</taxon>
        <taxon>Stenosarchaea group</taxon>
        <taxon>Halobacteria</taxon>
        <taxon>Halobacteriales</taxon>
        <taxon>Haloarculaceae</taxon>
        <taxon>Halococcoides</taxon>
    </lineage>
</organism>
<dbReference type="InterPro" id="IPR002749">
    <property type="entry name" value="DUF63"/>
</dbReference>
<evidence type="ECO:0000313" key="2">
    <source>
        <dbReference type="EMBL" id="AWB27880.1"/>
    </source>
</evidence>
<dbReference type="EMBL" id="CP028858">
    <property type="protein sequence ID" value="AWB27880.1"/>
    <property type="molecule type" value="Genomic_DNA"/>
</dbReference>
<reference evidence="2 3" key="1">
    <citation type="submission" date="2018-04" db="EMBL/GenBank/DDBJ databases">
        <title>Halococcoides cellulosivorans gen. nov., sp. nov., an extremely halophilic cellulose-utilizing haloarchaeon from hypersaline lakes.</title>
        <authorList>
            <person name="Sorokin D.Y."/>
            <person name="Toshchakov S.V."/>
            <person name="Samarov N.I."/>
            <person name="Korzhenkov A."/>
            <person name="Kublanov I.V."/>
        </authorList>
    </citation>
    <scope>NUCLEOTIDE SEQUENCE [LARGE SCALE GENOMIC DNA]</scope>
    <source>
        <strain evidence="2 3">HArcel1</strain>
    </source>
</reference>
<keyword evidence="3" id="KW-1185">Reference proteome</keyword>
<dbReference type="GeneID" id="36512684"/>
<evidence type="ECO:0008006" key="4">
    <source>
        <dbReference type="Google" id="ProtNLM"/>
    </source>
</evidence>
<gene>
    <name evidence="2" type="ORF">HARCEL1_09215</name>
</gene>
<sequence>MYLVLPSGLVFPDLWLAVALLVAAAVVVAFLVALEPRIDQWVVLGLIPWMIVGGIVHALTVLPQGSPYPPVVADLFAAPAVYLTVFVVTGATWIGLIFLATAAGTEDSTPMYLLYVGVGVAVTLLVATLYWAQPSGLAPIEPAIAVAAAIALSAVVWLATALRATEAVSRAWLVTPLVIFAHALDGTTTAVGYDLLQVTERSPIPRLIMDSAAALPTEQYIGAGWAFVVVKIAVAVVIAVYLSDFLDDEPVRANLLYVVVIALGLGPAVNNLILFVLGV</sequence>
<keyword evidence="1" id="KW-0812">Transmembrane</keyword>
<dbReference type="RefSeq" id="WP_108382700.1">
    <property type="nucleotide sequence ID" value="NZ_CP028858.1"/>
</dbReference>
<dbReference type="KEGG" id="harc:HARCEL1_09215"/>
<dbReference type="PANTHER" id="PTHR40700:SF1">
    <property type="entry name" value="DUF63 DOMAIN-CONTAINING PROTEIN"/>
    <property type="match status" value="1"/>
</dbReference>
<dbReference type="Proteomes" id="UP000244727">
    <property type="component" value="Chromosome"/>
</dbReference>
<feature type="transmembrane region" description="Helical" evidence="1">
    <location>
        <begin position="112"/>
        <end position="132"/>
    </location>
</feature>
<feature type="transmembrane region" description="Helical" evidence="1">
    <location>
        <begin position="220"/>
        <end position="243"/>
    </location>
</feature>
<keyword evidence="1" id="KW-1133">Transmembrane helix</keyword>
<name>A0A2R4X259_9EURY</name>
<feature type="transmembrane region" description="Helical" evidence="1">
    <location>
        <begin position="255"/>
        <end position="277"/>
    </location>
</feature>
<dbReference type="PANTHER" id="PTHR40700">
    <property type="entry name" value="HYPOTHETICAL MEMBRANE PROTEIN, CONSERVED, DUF63 FAMILY"/>
    <property type="match status" value="1"/>
</dbReference>
<dbReference type="AlphaFoldDB" id="A0A2R4X259"/>
<dbReference type="Pfam" id="PF01889">
    <property type="entry name" value="DUF63"/>
    <property type="match status" value="1"/>
</dbReference>
<keyword evidence="1" id="KW-0472">Membrane</keyword>
<evidence type="ECO:0000313" key="3">
    <source>
        <dbReference type="Proteomes" id="UP000244727"/>
    </source>
</evidence>
<proteinExistence type="predicted"/>
<feature type="transmembrane region" description="Helical" evidence="1">
    <location>
        <begin position="14"/>
        <end position="34"/>
    </location>
</feature>
<evidence type="ECO:0000256" key="1">
    <source>
        <dbReference type="SAM" id="Phobius"/>
    </source>
</evidence>
<feature type="transmembrane region" description="Helical" evidence="1">
    <location>
        <begin position="80"/>
        <end position="100"/>
    </location>
</feature>
<accession>A0A2R4X259</accession>